<sequence length="260" mass="29612">MSHRRSLEEIEEIREASHFNFIKMHLLTHFRQHVERFGNIPMFSTDFSQLAHKEHIKESYKSSNKVDAALQNLDISTRRQAFELRLLNLKRLYYDNSSHGESSASSQQGSKNLQLLFGICKERAPQIRSIYASGLLRRQLKHPNRAVNNLKRVAEELGVDLGDLGQYVLRFGRSEQGSGSFEAVSKAFSHTQQRFLHVCRCQCQSFRRQAGMSCIIFAELGETGSGIGFHEMNGYRSMLVRSMSGVPCVISVTFQFVSCA</sequence>
<dbReference type="EMBL" id="JBBBZM010000683">
    <property type="protein sequence ID" value="KAL0630419.1"/>
    <property type="molecule type" value="Genomic_DNA"/>
</dbReference>
<comment type="caution">
    <text evidence="1">The sequence shown here is derived from an EMBL/GenBank/DDBJ whole genome shotgun (WGS) entry which is preliminary data.</text>
</comment>
<evidence type="ECO:0000313" key="2">
    <source>
        <dbReference type="Proteomes" id="UP001447188"/>
    </source>
</evidence>
<proteinExistence type="predicted"/>
<dbReference type="Proteomes" id="UP001447188">
    <property type="component" value="Unassembled WGS sequence"/>
</dbReference>
<reference evidence="1 2" key="1">
    <citation type="submission" date="2024-02" db="EMBL/GenBank/DDBJ databases">
        <title>Discinaceae phylogenomics.</title>
        <authorList>
            <person name="Dirks A.C."/>
            <person name="James T.Y."/>
        </authorList>
    </citation>
    <scope>NUCLEOTIDE SEQUENCE [LARGE SCALE GENOMIC DNA]</scope>
    <source>
        <strain evidence="1 2">ACD0624</strain>
    </source>
</reference>
<protein>
    <submittedName>
        <fullName evidence="1">Uncharacterized protein</fullName>
    </submittedName>
</protein>
<feature type="non-terminal residue" evidence="1">
    <location>
        <position position="260"/>
    </location>
</feature>
<accession>A0ABR3G3B6</accession>
<organism evidence="1 2">
    <name type="scientific">Discina gigas</name>
    <dbReference type="NCBI Taxonomy" id="1032678"/>
    <lineage>
        <taxon>Eukaryota</taxon>
        <taxon>Fungi</taxon>
        <taxon>Dikarya</taxon>
        <taxon>Ascomycota</taxon>
        <taxon>Pezizomycotina</taxon>
        <taxon>Pezizomycetes</taxon>
        <taxon>Pezizales</taxon>
        <taxon>Discinaceae</taxon>
        <taxon>Discina</taxon>
    </lineage>
</organism>
<gene>
    <name evidence="1" type="ORF">Q9L58_010734</name>
</gene>
<keyword evidence="2" id="KW-1185">Reference proteome</keyword>
<name>A0ABR3G3B6_9PEZI</name>
<evidence type="ECO:0000313" key="1">
    <source>
        <dbReference type="EMBL" id="KAL0630419.1"/>
    </source>
</evidence>